<evidence type="ECO:0000313" key="9">
    <source>
        <dbReference type="Proteomes" id="UP000029003"/>
    </source>
</evidence>
<comment type="subcellular location">
    <subcellularLocation>
        <location evidence="1">Membrane</location>
        <topology evidence="1">Single-pass membrane protein</topology>
    </subcellularLocation>
</comment>
<comment type="caution">
    <text evidence="8">The sequence shown here is derived from an EMBL/GenBank/DDBJ whole genome shotgun (WGS) entry which is preliminary data.</text>
</comment>
<organism evidence="8 9">
    <name type="scientific">Bifidobacterium thermacidophilum subsp. thermacidophilum</name>
    <dbReference type="NCBI Taxonomy" id="79262"/>
    <lineage>
        <taxon>Bacteria</taxon>
        <taxon>Bacillati</taxon>
        <taxon>Actinomycetota</taxon>
        <taxon>Actinomycetes</taxon>
        <taxon>Bifidobacteriales</taxon>
        <taxon>Bifidobacteriaceae</taxon>
        <taxon>Bifidobacterium</taxon>
    </lineage>
</organism>
<evidence type="ECO:0000256" key="1">
    <source>
        <dbReference type="ARBA" id="ARBA00004167"/>
    </source>
</evidence>
<dbReference type="EMBL" id="JGZT01000007">
    <property type="protein sequence ID" value="KFJ02078.1"/>
    <property type="molecule type" value="Genomic_DNA"/>
</dbReference>
<dbReference type="PRINTS" id="PR00813">
    <property type="entry name" value="BCTERIALGSPG"/>
</dbReference>
<reference evidence="8 9" key="1">
    <citation type="submission" date="2014-03" db="EMBL/GenBank/DDBJ databases">
        <title>Genomics of Bifidobacteria.</title>
        <authorList>
            <person name="Ventura M."/>
            <person name="Milani C."/>
            <person name="Lugli G.A."/>
        </authorList>
    </citation>
    <scope>NUCLEOTIDE SEQUENCE [LARGE SCALE GENOMIC DNA]</scope>
    <source>
        <strain evidence="8 9">LMG 21395</strain>
    </source>
</reference>
<gene>
    <name evidence="8" type="ORF">THER5_0255</name>
</gene>
<evidence type="ECO:0000256" key="6">
    <source>
        <dbReference type="SAM" id="MobiDB-lite"/>
    </source>
</evidence>
<feature type="compositionally biased region" description="Low complexity" evidence="6">
    <location>
        <begin position="221"/>
        <end position="232"/>
    </location>
</feature>
<keyword evidence="4 7" id="KW-1133">Transmembrane helix</keyword>
<evidence type="ECO:0000256" key="3">
    <source>
        <dbReference type="ARBA" id="ARBA00022692"/>
    </source>
</evidence>
<keyword evidence="2" id="KW-0488">Methylation</keyword>
<dbReference type="GO" id="GO:0015627">
    <property type="term" value="C:type II protein secretion system complex"/>
    <property type="evidence" value="ECO:0007669"/>
    <property type="project" value="InterPro"/>
</dbReference>
<evidence type="ECO:0000256" key="5">
    <source>
        <dbReference type="ARBA" id="ARBA00023136"/>
    </source>
</evidence>
<evidence type="ECO:0000256" key="4">
    <source>
        <dbReference type="ARBA" id="ARBA00022989"/>
    </source>
</evidence>
<feature type="region of interest" description="Disordered" evidence="6">
    <location>
        <begin position="270"/>
        <end position="296"/>
    </location>
</feature>
<keyword evidence="5 7" id="KW-0472">Membrane</keyword>
<dbReference type="InterPro" id="IPR000983">
    <property type="entry name" value="Bac_GSPG_pilin"/>
</dbReference>
<feature type="compositionally biased region" description="Gly residues" evidence="6">
    <location>
        <begin position="283"/>
        <end position="292"/>
    </location>
</feature>
<sequence length="314" mass="34800">MKRDSLRRRKLITEEREQRDMSSITVIHRGSGTPRTYRNTHSQLGHTLIELLTVVIVIGILAAIAVPVYMGSRKAAWNAATLSDVKNASSVIETYSSELDGKLPPSFERKASPNGRVYTLKTFDEEAGTNTTSDIQLTMSPNISLCYTPGTAFVDKDGNTIPYTPDTQTGDYGVYNGQNYRIYATNSNNLDVYYVYDSSTGQLTKEQNPDHIPASSQDTEGSTSKTTTKTNGSNGWWRYGTFGTMMLPHPTLWGGPFGWDGDWDWWPWNTGNQNHGKNKGKNPGRGGSGGGTTTEKKTGITYCDLELYYHLYGN</sequence>
<dbReference type="PANTHER" id="PTHR30093">
    <property type="entry name" value="GENERAL SECRETION PATHWAY PROTEIN G"/>
    <property type="match status" value="1"/>
</dbReference>
<accession>A0A087E2S7</accession>
<dbReference type="PANTHER" id="PTHR30093:SF44">
    <property type="entry name" value="TYPE II SECRETION SYSTEM CORE PROTEIN G"/>
    <property type="match status" value="1"/>
</dbReference>
<feature type="region of interest" description="Disordered" evidence="6">
    <location>
        <begin position="203"/>
        <end position="232"/>
    </location>
</feature>
<dbReference type="InterPro" id="IPR012902">
    <property type="entry name" value="N_methyl_site"/>
</dbReference>
<proteinExistence type="predicted"/>
<keyword evidence="3 7" id="KW-0812">Transmembrane</keyword>
<evidence type="ECO:0000256" key="7">
    <source>
        <dbReference type="SAM" id="Phobius"/>
    </source>
</evidence>
<dbReference type="Gene3D" id="3.30.700.10">
    <property type="entry name" value="Glycoprotein, Type 4 Pilin"/>
    <property type="match status" value="1"/>
</dbReference>
<evidence type="ECO:0000313" key="8">
    <source>
        <dbReference type="EMBL" id="KFJ02078.1"/>
    </source>
</evidence>
<dbReference type="GO" id="GO:0015628">
    <property type="term" value="P:protein secretion by the type II secretion system"/>
    <property type="evidence" value="ECO:0007669"/>
    <property type="project" value="InterPro"/>
</dbReference>
<dbReference type="Pfam" id="PF07963">
    <property type="entry name" value="N_methyl"/>
    <property type="match status" value="1"/>
</dbReference>
<feature type="transmembrane region" description="Helical" evidence="7">
    <location>
        <begin position="48"/>
        <end position="70"/>
    </location>
</feature>
<name>A0A087E2S7_9BIFI</name>
<dbReference type="SUPFAM" id="SSF54523">
    <property type="entry name" value="Pili subunits"/>
    <property type="match status" value="1"/>
</dbReference>
<dbReference type="InterPro" id="IPR045584">
    <property type="entry name" value="Pilin-like"/>
</dbReference>
<dbReference type="Proteomes" id="UP000029003">
    <property type="component" value="Unassembled WGS sequence"/>
</dbReference>
<dbReference type="NCBIfam" id="TIGR02532">
    <property type="entry name" value="IV_pilin_GFxxxE"/>
    <property type="match status" value="1"/>
</dbReference>
<evidence type="ECO:0008006" key="10">
    <source>
        <dbReference type="Google" id="ProtNLM"/>
    </source>
</evidence>
<protein>
    <recommendedName>
        <fullName evidence="10">Prepilin-type N-terminal cleavage/methylation domain-containing protein</fullName>
    </recommendedName>
</protein>
<dbReference type="AlphaFoldDB" id="A0A087E2S7"/>
<evidence type="ECO:0000256" key="2">
    <source>
        <dbReference type="ARBA" id="ARBA00022481"/>
    </source>
</evidence>
<dbReference type="GO" id="GO:0016020">
    <property type="term" value="C:membrane"/>
    <property type="evidence" value="ECO:0007669"/>
    <property type="project" value="UniProtKB-SubCell"/>
</dbReference>